<dbReference type="Pfam" id="PF01636">
    <property type="entry name" value="APH"/>
    <property type="match status" value="1"/>
</dbReference>
<dbReference type="AlphaFoldDB" id="A0A941IMX1"/>
<reference evidence="3" key="1">
    <citation type="submission" date="2021-04" db="EMBL/GenBank/DDBJ databases">
        <title>Genome based classification of Actinospica acidithermotolerans sp. nov., an actinobacterium isolated from an Indonesian hot spring.</title>
        <authorList>
            <person name="Kusuma A.B."/>
            <person name="Putra K.E."/>
            <person name="Nafisah S."/>
            <person name="Loh J."/>
            <person name="Nouioui I."/>
            <person name="Goodfellow M."/>
        </authorList>
    </citation>
    <scope>NUCLEOTIDE SEQUENCE</scope>
    <source>
        <strain evidence="3">MGRD01-02</strain>
    </source>
</reference>
<dbReference type="PANTHER" id="PTHR21064:SF6">
    <property type="entry name" value="AMINOGLYCOSIDE PHOSPHOTRANSFERASE DOMAIN-CONTAINING PROTEIN"/>
    <property type="match status" value="1"/>
</dbReference>
<dbReference type="RefSeq" id="WP_212520089.1">
    <property type="nucleotide sequence ID" value="NZ_JAGSOH010000070.1"/>
</dbReference>
<dbReference type="SUPFAM" id="SSF56112">
    <property type="entry name" value="Protein kinase-like (PK-like)"/>
    <property type="match status" value="1"/>
</dbReference>
<evidence type="ECO:0000313" key="3">
    <source>
        <dbReference type="EMBL" id="MBR7828956.1"/>
    </source>
</evidence>
<dbReference type="PANTHER" id="PTHR21064">
    <property type="entry name" value="AMINOGLYCOSIDE PHOSPHOTRANSFERASE DOMAIN-CONTAINING PROTEIN-RELATED"/>
    <property type="match status" value="1"/>
</dbReference>
<dbReference type="EMBL" id="JAGSOH010000070">
    <property type="protein sequence ID" value="MBR7828956.1"/>
    <property type="molecule type" value="Genomic_DNA"/>
</dbReference>
<feature type="domain" description="Aminoglycoside phosphotransferase" evidence="2">
    <location>
        <begin position="57"/>
        <end position="310"/>
    </location>
</feature>
<proteinExistence type="inferred from homology"/>
<evidence type="ECO:0000313" key="4">
    <source>
        <dbReference type="Proteomes" id="UP000676325"/>
    </source>
</evidence>
<gene>
    <name evidence="3" type="ORF">KDK95_21780</name>
</gene>
<sequence length="380" mass="41815">MSTAPHLVHGMGIEPAEADWPPLTLSELDSLLAAFPAADGALGVRWRSPRPLSAAALVRTTNGPDVFVKRHHVSVRTRESLAEEHGFLRHLAAKGAPVVQVLVDAHGESVGVSEDGAWTYEVHSVGAGDDVYRDAISWSPFLSLAHARSAGRILATLHESARGYAAPNRSVAPLTGGFTIFGDQVDAMSAAEEFVAVRPALEVFLERKADWRGQLERWHMPFYERLRPRLGDLEPLWTHNDLHASNLLWRGDAAATVIDFNLADRAFAVHDLALAIERNAIEWVELDQKGERALHAEAARALIAGYEEVRRLTDAERAALPDLLPLCHADFALSELDYFAGVTKNDENSELAYRYLIDHTVWFAGESGASFLRDVFTPRA</sequence>
<dbReference type="GO" id="GO:0004413">
    <property type="term" value="F:homoserine kinase activity"/>
    <property type="evidence" value="ECO:0007669"/>
    <property type="project" value="TreeGrafter"/>
</dbReference>
<dbReference type="InterPro" id="IPR050249">
    <property type="entry name" value="Pseudomonas-type_ThrB"/>
</dbReference>
<dbReference type="Proteomes" id="UP000676325">
    <property type="component" value="Unassembled WGS sequence"/>
</dbReference>
<protein>
    <submittedName>
        <fullName evidence="3">Phosphotransferase</fullName>
    </submittedName>
</protein>
<dbReference type="GO" id="GO:0009088">
    <property type="term" value="P:threonine biosynthetic process"/>
    <property type="evidence" value="ECO:0007669"/>
    <property type="project" value="TreeGrafter"/>
</dbReference>
<evidence type="ECO:0000259" key="2">
    <source>
        <dbReference type="Pfam" id="PF01636"/>
    </source>
</evidence>
<dbReference type="InterPro" id="IPR002575">
    <property type="entry name" value="Aminoglycoside_PTrfase"/>
</dbReference>
<accession>A0A941IMX1</accession>
<name>A0A941IMX1_9ACTN</name>
<dbReference type="InterPro" id="IPR011009">
    <property type="entry name" value="Kinase-like_dom_sf"/>
</dbReference>
<organism evidence="3 4">
    <name type="scientific">Actinospica acidithermotolerans</name>
    <dbReference type="NCBI Taxonomy" id="2828514"/>
    <lineage>
        <taxon>Bacteria</taxon>
        <taxon>Bacillati</taxon>
        <taxon>Actinomycetota</taxon>
        <taxon>Actinomycetes</taxon>
        <taxon>Catenulisporales</taxon>
        <taxon>Actinospicaceae</taxon>
        <taxon>Actinospica</taxon>
    </lineage>
</organism>
<comment type="caution">
    <text evidence="3">The sequence shown here is derived from an EMBL/GenBank/DDBJ whole genome shotgun (WGS) entry which is preliminary data.</text>
</comment>
<evidence type="ECO:0000256" key="1">
    <source>
        <dbReference type="ARBA" id="ARBA00038240"/>
    </source>
</evidence>
<comment type="similarity">
    <text evidence="1">Belongs to the pseudomonas-type ThrB family.</text>
</comment>
<dbReference type="Gene3D" id="3.90.1200.10">
    <property type="match status" value="1"/>
</dbReference>
<keyword evidence="4" id="KW-1185">Reference proteome</keyword>